<dbReference type="GO" id="GO:1990481">
    <property type="term" value="P:mRNA pseudouridine synthesis"/>
    <property type="evidence" value="ECO:0007669"/>
    <property type="project" value="TreeGrafter"/>
</dbReference>
<dbReference type="GO" id="GO:0003723">
    <property type="term" value="F:RNA binding"/>
    <property type="evidence" value="ECO:0007669"/>
    <property type="project" value="InterPro"/>
</dbReference>
<reference evidence="6 7" key="1">
    <citation type="submission" date="2022-07" db="EMBL/GenBank/DDBJ databases">
        <title>Genome-wide signatures of adaptation to extreme environments.</title>
        <authorList>
            <person name="Cho C.H."/>
            <person name="Yoon H.S."/>
        </authorList>
    </citation>
    <scope>NUCLEOTIDE SEQUENCE [LARGE SCALE GENOMIC DNA]</scope>
    <source>
        <strain evidence="6 7">108.79 E11</strain>
    </source>
</reference>
<keyword evidence="4" id="KW-0413">Isomerase</keyword>
<dbReference type="GO" id="GO:0006400">
    <property type="term" value="P:tRNA modification"/>
    <property type="evidence" value="ECO:0007669"/>
    <property type="project" value="TreeGrafter"/>
</dbReference>
<dbReference type="HAMAP" id="MF_01080">
    <property type="entry name" value="TruB_bact"/>
    <property type="match status" value="1"/>
</dbReference>
<dbReference type="EMBL" id="JANCYU010000043">
    <property type="protein sequence ID" value="KAK4526742.1"/>
    <property type="molecule type" value="Genomic_DNA"/>
</dbReference>
<dbReference type="Proteomes" id="UP001300502">
    <property type="component" value="Unassembled WGS sequence"/>
</dbReference>
<comment type="similarity">
    <text evidence="1">Belongs to the pseudouridine synthase TruB family.</text>
</comment>
<dbReference type="InterPro" id="IPR014780">
    <property type="entry name" value="tRNA_psdUridine_synth_TruB"/>
</dbReference>
<organism evidence="6 7">
    <name type="scientific">Galdieria yellowstonensis</name>
    <dbReference type="NCBI Taxonomy" id="3028027"/>
    <lineage>
        <taxon>Eukaryota</taxon>
        <taxon>Rhodophyta</taxon>
        <taxon>Bangiophyceae</taxon>
        <taxon>Galdieriales</taxon>
        <taxon>Galdieriaceae</taxon>
        <taxon>Galdieria</taxon>
    </lineage>
</organism>
<sequence length="292" mass="32596">MCRLFFLKPFPCFYLTRNNKTLLSTVKPRFLCSAHQPPPPPTTKDLHGIFPVYKPPNCTSFQVVKKIRSIILKEITSSNAGTGRKWIKVGHGGTLDPFATGVLVIAVGSACSQLQSFLQGSKVYKATVKFGEETDTMDLTGRVIATQPVPPHITLDDIRSVLSRYTGVIEQVPPAYSAVHVGGKRAYELARKGIAVELTKRKVRIDRIECTRCSLPIAEFCIECSGGTYIRRLLSDVAKDLQTVGHLIALERTKQGPFHVQEAIPWEAFTHLQVVERAMEQFRTKCNHHQQP</sequence>
<evidence type="ECO:0000256" key="4">
    <source>
        <dbReference type="ARBA" id="ARBA00023235"/>
    </source>
</evidence>
<accession>A0AAV9IHA1</accession>
<dbReference type="AlphaFoldDB" id="A0AAV9IHA1"/>
<dbReference type="EC" id="5.4.99.25" evidence="2"/>
<evidence type="ECO:0000259" key="5">
    <source>
        <dbReference type="Pfam" id="PF01509"/>
    </source>
</evidence>
<evidence type="ECO:0000256" key="3">
    <source>
        <dbReference type="ARBA" id="ARBA00022694"/>
    </source>
</evidence>
<protein>
    <recommendedName>
        <fullName evidence="2">tRNA pseudouridine(55) synthase</fullName>
        <ecNumber evidence="2">5.4.99.25</ecNumber>
    </recommendedName>
</protein>
<dbReference type="GO" id="GO:0160148">
    <property type="term" value="F:tRNA pseudouridine(55) synthase activity"/>
    <property type="evidence" value="ECO:0007669"/>
    <property type="project" value="UniProtKB-EC"/>
</dbReference>
<dbReference type="PANTHER" id="PTHR13767:SF2">
    <property type="entry name" value="PSEUDOURIDYLATE SYNTHASE TRUB1"/>
    <property type="match status" value="1"/>
</dbReference>
<evidence type="ECO:0000256" key="2">
    <source>
        <dbReference type="ARBA" id="ARBA00012787"/>
    </source>
</evidence>
<dbReference type="SUPFAM" id="SSF55120">
    <property type="entry name" value="Pseudouridine synthase"/>
    <property type="match status" value="1"/>
</dbReference>
<dbReference type="NCBIfam" id="TIGR00431">
    <property type="entry name" value="TruB"/>
    <property type="match status" value="1"/>
</dbReference>
<dbReference type="CDD" id="cd02573">
    <property type="entry name" value="PseudoU_synth_EcTruB"/>
    <property type="match status" value="1"/>
</dbReference>
<keyword evidence="3" id="KW-0819">tRNA processing</keyword>
<dbReference type="GO" id="GO:0005634">
    <property type="term" value="C:nucleus"/>
    <property type="evidence" value="ECO:0007669"/>
    <property type="project" value="TreeGrafter"/>
</dbReference>
<evidence type="ECO:0000313" key="6">
    <source>
        <dbReference type="EMBL" id="KAK4526742.1"/>
    </source>
</evidence>
<dbReference type="Gene3D" id="3.30.2350.10">
    <property type="entry name" value="Pseudouridine synthase"/>
    <property type="match status" value="1"/>
</dbReference>
<evidence type="ECO:0000313" key="7">
    <source>
        <dbReference type="Proteomes" id="UP001300502"/>
    </source>
</evidence>
<evidence type="ECO:0000256" key="1">
    <source>
        <dbReference type="ARBA" id="ARBA00008999"/>
    </source>
</evidence>
<feature type="domain" description="Pseudouridine synthase II N-terminal" evidence="5">
    <location>
        <begin position="88"/>
        <end position="230"/>
    </location>
</feature>
<dbReference type="InterPro" id="IPR002501">
    <property type="entry name" value="PsdUridine_synth_N"/>
</dbReference>
<keyword evidence="7" id="KW-1185">Reference proteome</keyword>
<name>A0AAV9IHA1_9RHOD</name>
<comment type="caution">
    <text evidence="6">The sequence shown here is derived from an EMBL/GenBank/DDBJ whole genome shotgun (WGS) entry which is preliminary data.</text>
</comment>
<dbReference type="Pfam" id="PF01509">
    <property type="entry name" value="TruB_N"/>
    <property type="match status" value="1"/>
</dbReference>
<dbReference type="PANTHER" id="PTHR13767">
    <property type="entry name" value="TRNA-PSEUDOURIDINE SYNTHASE"/>
    <property type="match status" value="1"/>
</dbReference>
<gene>
    <name evidence="6" type="ORF">GAYE_SCF27MG4659</name>
</gene>
<proteinExistence type="inferred from homology"/>
<dbReference type="InterPro" id="IPR020103">
    <property type="entry name" value="PsdUridine_synth_cat_dom_sf"/>
</dbReference>